<dbReference type="AlphaFoldDB" id="A0A7S3XID1"/>
<organism evidence="1">
    <name type="scientific">Oxyrrhis marina</name>
    <name type="common">Dinoflagellate</name>
    <dbReference type="NCBI Taxonomy" id="2969"/>
    <lineage>
        <taxon>Eukaryota</taxon>
        <taxon>Sar</taxon>
        <taxon>Alveolata</taxon>
        <taxon>Dinophyceae</taxon>
        <taxon>Oxyrrhinales</taxon>
        <taxon>Oxyrrhinaceae</taxon>
        <taxon>Oxyrrhis</taxon>
    </lineage>
</organism>
<reference evidence="1" key="1">
    <citation type="submission" date="2021-01" db="EMBL/GenBank/DDBJ databases">
        <authorList>
            <person name="Corre E."/>
            <person name="Pelletier E."/>
            <person name="Niang G."/>
            <person name="Scheremetjew M."/>
            <person name="Finn R."/>
            <person name="Kale V."/>
            <person name="Holt S."/>
            <person name="Cochrane G."/>
            <person name="Meng A."/>
            <person name="Brown T."/>
            <person name="Cohen L."/>
        </authorList>
    </citation>
    <scope>NUCLEOTIDE SEQUENCE</scope>
    <source>
        <strain evidence="1">CCMP1795</strain>
    </source>
</reference>
<accession>A0A7S3XID1</accession>
<evidence type="ECO:0008006" key="2">
    <source>
        <dbReference type="Google" id="ProtNLM"/>
    </source>
</evidence>
<gene>
    <name evidence="1" type="ORF">OMAR00292_LOCUS2215</name>
</gene>
<dbReference type="EMBL" id="HBIT01004641">
    <property type="protein sequence ID" value="CAE0616339.1"/>
    <property type="molecule type" value="Transcribed_RNA"/>
</dbReference>
<proteinExistence type="predicted"/>
<evidence type="ECO:0000313" key="1">
    <source>
        <dbReference type="EMBL" id="CAE0616339.1"/>
    </source>
</evidence>
<protein>
    <recommendedName>
        <fullName evidence="2">Folate receptor-like domain-containing protein</fullName>
    </recommendedName>
</protein>
<sequence length="226" mass="24485">MRRVLTYSVGLAAGQDVCFASGMAPEKPFPSLTQCYRHNEEACCKSGHDHLVNEALTSVLAPACLKEYPALEDLYCSLCSKDSTYSRSEDTPLKGPHMKLQESTVYIVLCNSFLDSLWGASLDSFTNVFDNCGLQLPENKSDPDSERRVFVPSAVDSSGEPSIPNVDDFLERISAIFPPLVRHNGAAVQVQIVRQGADSVADVEGCLSGCSLFSLSLVGMIVLARV</sequence>
<name>A0A7S3XID1_OXYMA</name>